<dbReference type="EMBL" id="JAROKS010000009">
    <property type="protein sequence ID" value="KAK1801478.1"/>
    <property type="molecule type" value="Genomic_DNA"/>
</dbReference>
<evidence type="ECO:0000256" key="1">
    <source>
        <dbReference type="SAM" id="Phobius"/>
    </source>
</evidence>
<feature type="transmembrane region" description="Helical" evidence="1">
    <location>
        <begin position="79"/>
        <end position="99"/>
    </location>
</feature>
<evidence type="ECO:0000313" key="3">
    <source>
        <dbReference type="Proteomes" id="UP001239994"/>
    </source>
</evidence>
<dbReference type="Pfam" id="PF15664">
    <property type="entry name" value="TMEM252"/>
    <property type="match status" value="1"/>
</dbReference>
<proteinExistence type="predicted"/>
<evidence type="ECO:0000313" key="2">
    <source>
        <dbReference type="EMBL" id="KAK1801478.1"/>
    </source>
</evidence>
<gene>
    <name evidence="2" type="ORF">P4O66_022735</name>
</gene>
<keyword evidence="1" id="KW-0812">Transmembrane</keyword>
<dbReference type="InterPro" id="IPR031363">
    <property type="entry name" value="TMEM252"/>
</dbReference>
<comment type="caution">
    <text evidence="2">The sequence shown here is derived from an EMBL/GenBank/DDBJ whole genome shotgun (WGS) entry which is preliminary data.</text>
</comment>
<dbReference type="PANTHER" id="PTHR35682:SF1">
    <property type="entry name" value="TRANSMEMBRANE PROTEIN 252"/>
    <property type="match status" value="1"/>
</dbReference>
<accession>A0AAD8ZL76</accession>
<keyword evidence="1" id="KW-1133">Transmembrane helix</keyword>
<sequence>MRLTVQLELVQLNSVHITALQTDRESTWVLICANTMNKRKHLLAAGRLVVPTAGLSLICGGVLINSISSDQRQTLRDVFTYLVLMLGFILLATGMLWAVSHGMKKVLFKQSRRSLQGTEIHVFTVDRPNFYPPSYEESQVGTNVVGDIAAIPTGTRMLDLAPPVYTESCSETFNETFSLEQPPGYQQAVLQCWSEPQASGRSAPSEFRSFQVV</sequence>
<dbReference type="AlphaFoldDB" id="A0AAD8ZL76"/>
<protein>
    <recommendedName>
        <fullName evidence="4">Transmembrane protein 252</fullName>
    </recommendedName>
</protein>
<organism evidence="2 3">
    <name type="scientific">Electrophorus voltai</name>
    <dbReference type="NCBI Taxonomy" id="2609070"/>
    <lineage>
        <taxon>Eukaryota</taxon>
        <taxon>Metazoa</taxon>
        <taxon>Chordata</taxon>
        <taxon>Craniata</taxon>
        <taxon>Vertebrata</taxon>
        <taxon>Euteleostomi</taxon>
        <taxon>Actinopterygii</taxon>
        <taxon>Neopterygii</taxon>
        <taxon>Teleostei</taxon>
        <taxon>Ostariophysi</taxon>
        <taxon>Gymnotiformes</taxon>
        <taxon>Gymnotoidei</taxon>
        <taxon>Gymnotidae</taxon>
        <taxon>Electrophorus</taxon>
    </lineage>
</organism>
<reference evidence="2" key="1">
    <citation type="submission" date="2023-03" db="EMBL/GenBank/DDBJ databases">
        <title>Electrophorus voltai genome.</title>
        <authorList>
            <person name="Bian C."/>
        </authorList>
    </citation>
    <scope>NUCLEOTIDE SEQUENCE</scope>
    <source>
        <strain evidence="2">CB-2022</strain>
        <tissue evidence="2">Muscle</tissue>
    </source>
</reference>
<dbReference type="PANTHER" id="PTHR35682">
    <property type="entry name" value="TRANSMEMBRANE PROTEIN 252"/>
    <property type="match status" value="1"/>
</dbReference>
<dbReference type="Proteomes" id="UP001239994">
    <property type="component" value="Unassembled WGS sequence"/>
</dbReference>
<evidence type="ECO:0008006" key="4">
    <source>
        <dbReference type="Google" id="ProtNLM"/>
    </source>
</evidence>
<feature type="transmembrane region" description="Helical" evidence="1">
    <location>
        <begin position="48"/>
        <end position="67"/>
    </location>
</feature>
<keyword evidence="3" id="KW-1185">Reference proteome</keyword>
<name>A0AAD8ZL76_9TELE</name>
<keyword evidence="1" id="KW-0472">Membrane</keyword>